<dbReference type="GO" id="GO:0005634">
    <property type="term" value="C:nucleus"/>
    <property type="evidence" value="ECO:0007669"/>
    <property type="project" value="UniProtKB-SubCell"/>
</dbReference>
<evidence type="ECO:0000259" key="4">
    <source>
        <dbReference type="PROSITE" id="PS51879"/>
    </source>
</evidence>
<comment type="subcellular location">
    <subcellularLocation>
        <location evidence="1">Nucleus</location>
    </subcellularLocation>
</comment>
<proteinExistence type="predicted"/>
<organism evidence="5 6">
    <name type="scientific">Rubus argutus</name>
    <name type="common">Southern blackberry</name>
    <dbReference type="NCBI Taxonomy" id="59490"/>
    <lineage>
        <taxon>Eukaryota</taxon>
        <taxon>Viridiplantae</taxon>
        <taxon>Streptophyta</taxon>
        <taxon>Embryophyta</taxon>
        <taxon>Tracheophyta</taxon>
        <taxon>Spermatophyta</taxon>
        <taxon>Magnoliopsida</taxon>
        <taxon>eudicotyledons</taxon>
        <taxon>Gunneridae</taxon>
        <taxon>Pentapetalae</taxon>
        <taxon>rosids</taxon>
        <taxon>fabids</taxon>
        <taxon>Rosales</taxon>
        <taxon>Rosaceae</taxon>
        <taxon>Rosoideae</taxon>
        <taxon>Rosoideae incertae sedis</taxon>
        <taxon>Rubus</taxon>
    </lineage>
</organism>
<protein>
    <recommendedName>
        <fullName evidence="4">RST domain-containing protein</fullName>
    </recommendedName>
</protein>
<reference evidence="5 6" key="1">
    <citation type="journal article" date="2023" name="G3 (Bethesda)">
        <title>A chromosome-length genome assembly and annotation of blackberry (Rubus argutus, cv. 'Hillquist').</title>
        <authorList>
            <person name="Bruna T."/>
            <person name="Aryal R."/>
            <person name="Dudchenko O."/>
            <person name="Sargent D.J."/>
            <person name="Mead D."/>
            <person name="Buti M."/>
            <person name="Cavallini A."/>
            <person name="Hytonen T."/>
            <person name="Andres J."/>
            <person name="Pham M."/>
            <person name="Weisz D."/>
            <person name="Mascagni F."/>
            <person name="Usai G."/>
            <person name="Natali L."/>
            <person name="Bassil N."/>
            <person name="Fernandez G.E."/>
            <person name="Lomsadze A."/>
            <person name="Armour M."/>
            <person name="Olukolu B."/>
            <person name="Poorten T."/>
            <person name="Britton C."/>
            <person name="Davik J."/>
            <person name="Ashrafi H."/>
            <person name="Aiden E.L."/>
            <person name="Borodovsky M."/>
            <person name="Worthington M."/>
        </authorList>
    </citation>
    <scope>NUCLEOTIDE SEQUENCE [LARGE SCALE GENOMIC DNA]</scope>
    <source>
        <strain evidence="5">PI 553951</strain>
    </source>
</reference>
<keyword evidence="2" id="KW-0539">Nucleus</keyword>
<dbReference type="PANTHER" id="PTHR32263:SF14">
    <property type="entry name" value="INACTIVE POLY [ADP-RIBOSE] POLYMERASE SRO2-RELATED"/>
    <property type="match status" value="1"/>
</dbReference>
<feature type="region of interest" description="Disordered" evidence="3">
    <location>
        <begin position="1"/>
        <end position="55"/>
    </location>
</feature>
<evidence type="ECO:0000256" key="1">
    <source>
        <dbReference type="ARBA" id="ARBA00004123"/>
    </source>
</evidence>
<dbReference type="PROSITE" id="PS51879">
    <property type="entry name" value="RST"/>
    <property type="match status" value="1"/>
</dbReference>
<accession>A0AAW1XNH4</accession>
<evidence type="ECO:0000313" key="5">
    <source>
        <dbReference type="EMBL" id="KAK9937841.1"/>
    </source>
</evidence>
<name>A0AAW1XNH4_RUBAR</name>
<keyword evidence="6" id="KW-1185">Reference proteome</keyword>
<dbReference type="Gene3D" id="3.90.228.10">
    <property type="match status" value="1"/>
</dbReference>
<dbReference type="InterPro" id="IPR044964">
    <property type="entry name" value="RCD1/SRO1-5"/>
</dbReference>
<dbReference type="AlphaFoldDB" id="A0AAW1XNH4"/>
<dbReference type="Proteomes" id="UP001457282">
    <property type="component" value="Unassembled WGS sequence"/>
</dbReference>
<dbReference type="EMBL" id="JBEDUW010000003">
    <property type="protein sequence ID" value="KAK9937841.1"/>
    <property type="molecule type" value="Genomic_DNA"/>
</dbReference>
<dbReference type="InterPro" id="IPR022003">
    <property type="entry name" value="RST"/>
</dbReference>
<dbReference type="SUPFAM" id="SSF56399">
    <property type="entry name" value="ADP-ribosylation"/>
    <property type="match status" value="1"/>
</dbReference>
<evidence type="ECO:0000256" key="2">
    <source>
        <dbReference type="ARBA" id="ARBA00023242"/>
    </source>
</evidence>
<feature type="compositionally biased region" description="Basic and acidic residues" evidence="3">
    <location>
        <begin position="34"/>
        <end position="49"/>
    </location>
</feature>
<feature type="compositionally biased region" description="Basic and acidic residues" evidence="3">
    <location>
        <begin position="1"/>
        <end position="13"/>
    </location>
</feature>
<dbReference type="PANTHER" id="PTHR32263">
    <property type="entry name" value="INACTIVE POLY [ADP-RIBOSE] POLYMERASE SRO4-RELATED"/>
    <property type="match status" value="1"/>
</dbReference>
<feature type="domain" description="RST" evidence="4">
    <location>
        <begin position="259"/>
        <end position="326"/>
    </location>
</feature>
<evidence type="ECO:0000256" key="3">
    <source>
        <dbReference type="SAM" id="MobiDB-lite"/>
    </source>
</evidence>
<evidence type="ECO:0000313" key="6">
    <source>
        <dbReference type="Proteomes" id="UP001457282"/>
    </source>
</evidence>
<sequence length="326" mass="35395">MEQTQIEHQEEKVPMIVEDEEENHKDSGSGGNGDRAESDSKDDKTDKDSGSSVSDPFRIFTRDGLMVRVEQHREDLESIERNFLSGMGWAAGETYVVAVHKYSTSGLTRGARFEAFRVFLGEMARKCGGNANIRSALYGGSRDEIAQIVAHGFSSGGAGNCVQLVPALFSLAAALSSDVDEGGLRHVLLCRVIMGRKIQLVPNGSNQVGPEFDSGVDSLTNPTRFLVSSDFTNSRICPDLVISFKAPNCLNAQGSNSSASRRHNIITVGVLMGMLGRFLSPSQKNMVRKLVNDFQAKKISQSELIRQLRQGVGDKVLAAAVKSIKK</sequence>
<dbReference type="Pfam" id="PF12174">
    <property type="entry name" value="RST"/>
    <property type="match status" value="1"/>
</dbReference>
<gene>
    <name evidence="5" type="ORF">M0R45_014609</name>
</gene>
<comment type="caution">
    <text evidence="5">The sequence shown here is derived from an EMBL/GenBank/DDBJ whole genome shotgun (WGS) entry which is preliminary data.</text>
</comment>